<dbReference type="InterPro" id="IPR001763">
    <property type="entry name" value="Rhodanese-like_dom"/>
</dbReference>
<reference evidence="2" key="1">
    <citation type="journal article" date="2024" name="Int. J. Syst. Evol. Microbiol.">
        <title>Polycladomyces zharkentensis sp. nov., a novel thermophilic cellulose- and starch-degrading member of the Bacillota from a geothermal aquifer in Kazakhstan.</title>
        <authorList>
            <person name="Mashzhan A."/>
            <person name="Kistaubayeva A."/>
            <person name="Javier-Lopez R."/>
            <person name="Bissenova U."/>
            <person name="Bissenbay A."/>
            <person name="Birkeland N.K."/>
        </authorList>
    </citation>
    <scope>NUCLEOTIDE SEQUENCE</scope>
    <source>
        <strain evidence="2">ZKZ2T</strain>
    </source>
</reference>
<dbReference type="Proteomes" id="UP001177120">
    <property type="component" value="Unassembled WGS sequence"/>
</dbReference>
<keyword evidence="3" id="KW-1185">Reference proteome</keyword>
<dbReference type="SMART" id="SM00450">
    <property type="entry name" value="RHOD"/>
    <property type="match status" value="1"/>
</dbReference>
<sequence>MDSQEQYHISPKVFARQYRRGELGDGIILDVREPEEWEADHLDGAILIPLHHLPNRLHELDRDKTVYVLCAHGIRSIYAANFLLNQGFRRVVNVDDGLAAVRLYLDADAD</sequence>
<name>A0ABS2WJQ1_9BACL</name>
<dbReference type="InterPro" id="IPR050229">
    <property type="entry name" value="GlpE_sulfurtransferase"/>
</dbReference>
<dbReference type="PANTHER" id="PTHR43031">
    <property type="entry name" value="FAD-DEPENDENT OXIDOREDUCTASE"/>
    <property type="match status" value="1"/>
</dbReference>
<proteinExistence type="predicted"/>
<evidence type="ECO:0000313" key="2">
    <source>
        <dbReference type="EMBL" id="MBN2909713.1"/>
    </source>
</evidence>
<accession>A0ABS2WJQ1</accession>
<dbReference type="Pfam" id="PF00581">
    <property type="entry name" value="Rhodanese"/>
    <property type="match status" value="1"/>
</dbReference>
<comment type="caution">
    <text evidence="2">The sequence shown here is derived from an EMBL/GenBank/DDBJ whole genome shotgun (WGS) entry which is preliminary data.</text>
</comment>
<dbReference type="PROSITE" id="PS50206">
    <property type="entry name" value="RHODANESE_3"/>
    <property type="match status" value="1"/>
</dbReference>
<dbReference type="RefSeq" id="WP_205494997.1">
    <property type="nucleotide sequence ID" value="NZ_JAFHAP010000008.1"/>
</dbReference>
<dbReference type="EMBL" id="JAFHAP010000008">
    <property type="protein sequence ID" value="MBN2909713.1"/>
    <property type="molecule type" value="Genomic_DNA"/>
</dbReference>
<dbReference type="SUPFAM" id="SSF52821">
    <property type="entry name" value="Rhodanese/Cell cycle control phosphatase"/>
    <property type="match status" value="1"/>
</dbReference>
<evidence type="ECO:0000259" key="1">
    <source>
        <dbReference type="PROSITE" id="PS50206"/>
    </source>
</evidence>
<gene>
    <name evidence="2" type="ORF">JQC72_09270</name>
</gene>
<dbReference type="PANTHER" id="PTHR43031:SF1">
    <property type="entry name" value="PYRIDINE NUCLEOTIDE-DISULPHIDE OXIDOREDUCTASE"/>
    <property type="match status" value="1"/>
</dbReference>
<protein>
    <submittedName>
        <fullName evidence="2">Rhodanese-like domain-containing protein</fullName>
    </submittedName>
</protein>
<feature type="domain" description="Rhodanese" evidence="1">
    <location>
        <begin position="22"/>
        <end position="109"/>
    </location>
</feature>
<dbReference type="Gene3D" id="3.40.250.10">
    <property type="entry name" value="Rhodanese-like domain"/>
    <property type="match status" value="1"/>
</dbReference>
<organism evidence="2 3">
    <name type="scientific">Polycladomyces zharkentensis</name>
    <dbReference type="NCBI Taxonomy" id="2807616"/>
    <lineage>
        <taxon>Bacteria</taxon>
        <taxon>Bacillati</taxon>
        <taxon>Bacillota</taxon>
        <taxon>Bacilli</taxon>
        <taxon>Bacillales</taxon>
        <taxon>Thermoactinomycetaceae</taxon>
        <taxon>Polycladomyces</taxon>
    </lineage>
</organism>
<dbReference type="InterPro" id="IPR036873">
    <property type="entry name" value="Rhodanese-like_dom_sf"/>
</dbReference>
<evidence type="ECO:0000313" key="3">
    <source>
        <dbReference type="Proteomes" id="UP001177120"/>
    </source>
</evidence>
<dbReference type="CDD" id="cd00158">
    <property type="entry name" value="RHOD"/>
    <property type="match status" value="1"/>
</dbReference>